<dbReference type="AlphaFoldDB" id="A0A8H5MDI4"/>
<accession>A0A8H5MDI4</accession>
<sequence length="216" mass="24738">MSYGYSGPLSTLLPHPSWSNAHPLGTSILVGTPRERWAIFFSRTSTGFAANVTKDANPDEEPKMSLISPGKRDCWTPIALGATIHYDQSNPGSFPSRDELYRWIQDEMPPANAGHIYGPEPDLNNPQASPKRKRTGGSSLDMAWVILEELGNRKMYRGHNQGVPEIFQREFNENYIKIWRRRWQTSARGKEAVEWMLKQYPQSSFPEWAKLWTEEL</sequence>
<evidence type="ECO:0000313" key="3">
    <source>
        <dbReference type="Proteomes" id="UP000518752"/>
    </source>
</evidence>
<dbReference type="EMBL" id="JAACJN010000017">
    <property type="protein sequence ID" value="KAF5390007.1"/>
    <property type="molecule type" value="Genomic_DNA"/>
</dbReference>
<dbReference type="Proteomes" id="UP000518752">
    <property type="component" value="Unassembled WGS sequence"/>
</dbReference>
<reference evidence="2 3" key="1">
    <citation type="journal article" date="2020" name="ISME J.">
        <title>Uncovering the hidden diversity of litter-decomposition mechanisms in mushroom-forming fungi.</title>
        <authorList>
            <person name="Floudas D."/>
            <person name="Bentzer J."/>
            <person name="Ahren D."/>
            <person name="Johansson T."/>
            <person name="Persson P."/>
            <person name="Tunlid A."/>
        </authorList>
    </citation>
    <scope>NUCLEOTIDE SEQUENCE [LARGE SCALE GENOMIC DNA]</scope>
    <source>
        <strain evidence="2 3">CBS 406.79</strain>
    </source>
</reference>
<comment type="caution">
    <text evidence="2">The sequence shown here is derived from an EMBL/GenBank/DDBJ whole genome shotgun (WGS) entry which is preliminary data.</text>
</comment>
<protein>
    <submittedName>
        <fullName evidence="2">Uncharacterized protein</fullName>
    </submittedName>
</protein>
<keyword evidence="3" id="KW-1185">Reference proteome</keyword>
<organism evidence="2 3">
    <name type="scientific">Collybiopsis confluens</name>
    <dbReference type="NCBI Taxonomy" id="2823264"/>
    <lineage>
        <taxon>Eukaryota</taxon>
        <taxon>Fungi</taxon>
        <taxon>Dikarya</taxon>
        <taxon>Basidiomycota</taxon>
        <taxon>Agaricomycotina</taxon>
        <taxon>Agaricomycetes</taxon>
        <taxon>Agaricomycetidae</taxon>
        <taxon>Agaricales</taxon>
        <taxon>Marasmiineae</taxon>
        <taxon>Omphalotaceae</taxon>
        <taxon>Collybiopsis</taxon>
    </lineage>
</organism>
<feature type="region of interest" description="Disordered" evidence="1">
    <location>
        <begin position="112"/>
        <end position="137"/>
    </location>
</feature>
<proteinExistence type="predicted"/>
<gene>
    <name evidence="2" type="ORF">D9757_003856</name>
</gene>
<evidence type="ECO:0000256" key="1">
    <source>
        <dbReference type="SAM" id="MobiDB-lite"/>
    </source>
</evidence>
<evidence type="ECO:0000313" key="2">
    <source>
        <dbReference type="EMBL" id="KAF5390007.1"/>
    </source>
</evidence>
<name>A0A8H5MDI4_9AGAR</name>